<name>A0ABP7H1E2_9FLAO</name>
<keyword evidence="2" id="KW-1185">Reference proteome</keyword>
<sequence>MNKTLLSLFIIAIAAVSCKKEQDPFQISKQHIGLLTDSTQVKDLKTIYSNDSIVRQTNQGAFMRANYDIEIYDKAGNELLVLSPKRMLDSLSTIETVKILDSRFKTEKGISTASTFADIKNNYKISSIQNTLKNVVVFVNEINAFFTIDKEELPAELRFDINAKIEAIQIPDKAKIKYFMIGW</sequence>
<evidence type="ECO:0000313" key="1">
    <source>
        <dbReference type="EMBL" id="GAA3781796.1"/>
    </source>
</evidence>
<dbReference type="EMBL" id="BAABBI010000001">
    <property type="protein sequence ID" value="GAA3781796.1"/>
    <property type="molecule type" value="Genomic_DNA"/>
</dbReference>
<accession>A0ABP7H1E2</accession>
<gene>
    <name evidence="1" type="ORF">GCM10022271_12600</name>
</gene>
<reference evidence="2" key="1">
    <citation type="journal article" date="2019" name="Int. J. Syst. Evol. Microbiol.">
        <title>The Global Catalogue of Microorganisms (GCM) 10K type strain sequencing project: providing services to taxonomists for standard genome sequencing and annotation.</title>
        <authorList>
            <consortium name="The Broad Institute Genomics Platform"/>
            <consortium name="The Broad Institute Genome Sequencing Center for Infectious Disease"/>
            <person name="Wu L."/>
            <person name="Ma J."/>
        </authorList>
    </citation>
    <scope>NUCLEOTIDE SEQUENCE [LARGE SCALE GENOMIC DNA]</scope>
    <source>
        <strain evidence="2">JCM 17525</strain>
    </source>
</reference>
<organism evidence="1 2">
    <name type="scientific">Corallibacter vietnamensis</name>
    <dbReference type="NCBI Taxonomy" id="904130"/>
    <lineage>
        <taxon>Bacteria</taxon>
        <taxon>Pseudomonadati</taxon>
        <taxon>Bacteroidota</taxon>
        <taxon>Flavobacteriia</taxon>
        <taxon>Flavobacteriales</taxon>
        <taxon>Flavobacteriaceae</taxon>
        <taxon>Corallibacter</taxon>
    </lineage>
</organism>
<protein>
    <recommendedName>
        <fullName evidence="3">DUF4292 domain-containing protein</fullName>
    </recommendedName>
</protein>
<dbReference type="RefSeq" id="WP_344728450.1">
    <property type="nucleotide sequence ID" value="NZ_BAABBI010000001.1"/>
</dbReference>
<evidence type="ECO:0000313" key="2">
    <source>
        <dbReference type="Proteomes" id="UP001501456"/>
    </source>
</evidence>
<proteinExistence type="predicted"/>
<comment type="caution">
    <text evidence="1">The sequence shown here is derived from an EMBL/GenBank/DDBJ whole genome shotgun (WGS) entry which is preliminary data.</text>
</comment>
<evidence type="ECO:0008006" key="3">
    <source>
        <dbReference type="Google" id="ProtNLM"/>
    </source>
</evidence>
<dbReference type="PROSITE" id="PS51257">
    <property type="entry name" value="PROKAR_LIPOPROTEIN"/>
    <property type="match status" value="1"/>
</dbReference>
<dbReference type="Proteomes" id="UP001501456">
    <property type="component" value="Unassembled WGS sequence"/>
</dbReference>